<comment type="similarity">
    <text evidence="9">Belongs to the GTP-binding SRP family. FtsY subfamily.</text>
</comment>
<dbReference type="SMART" id="SM00963">
    <property type="entry name" value="SRP54_N"/>
    <property type="match status" value="1"/>
</dbReference>
<dbReference type="GO" id="GO:0005737">
    <property type="term" value="C:cytoplasm"/>
    <property type="evidence" value="ECO:0007669"/>
    <property type="project" value="UniProtKB-SubCell"/>
</dbReference>
<dbReference type="InterPro" id="IPR027417">
    <property type="entry name" value="P-loop_NTPase"/>
</dbReference>
<dbReference type="Gene3D" id="1.20.120.140">
    <property type="entry name" value="Signal recognition particle SRP54, nucleotide-binding domain"/>
    <property type="match status" value="1"/>
</dbReference>
<dbReference type="InterPro" id="IPR004390">
    <property type="entry name" value="SR_rcpt_FtsY"/>
</dbReference>
<dbReference type="EMBL" id="WSEL01000003">
    <property type="protein sequence ID" value="MVQ30036.1"/>
    <property type="molecule type" value="Genomic_DNA"/>
</dbReference>
<feature type="region of interest" description="Disordered" evidence="10">
    <location>
        <begin position="1"/>
        <end position="44"/>
    </location>
</feature>
<evidence type="ECO:0000313" key="12">
    <source>
        <dbReference type="EMBL" id="MVQ30036.1"/>
    </source>
</evidence>
<feature type="domain" description="SRP54-type proteins GTP-binding" evidence="11">
    <location>
        <begin position="377"/>
        <end position="390"/>
    </location>
</feature>
<dbReference type="NCBIfam" id="TIGR00064">
    <property type="entry name" value="ftsY"/>
    <property type="match status" value="1"/>
</dbReference>
<keyword evidence="4 9" id="KW-0378">Hydrolase</keyword>
<comment type="catalytic activity">
    <reaction evidence="8 9">
        <text>GTP + H2O = GDP + phosphate + H(+)</text>
        <dbReference type="Rhea" id="RHEA:19669"/>
        <dbReference type="ChEBI" id="CHEBI:15377"/>
        <dbReference type="ChEBI" id="CHEBI:15378"/>
        <dbReference type="ChEBI" id="CHEBI:37565"/>
        <dbReference type="ChEBI" id="CHEBI:43474"/>
        <dbReference type="ChEBI" id="CHEBI:58189"/>
        <dbReference type="EC" id="3.6.5.4"/>
    </reaction>
</comment>
<keyword evidence="3 9" id="KW-0547">Nucleotide-binding</keyword>
<keyword evidence="5 9" id="KW-0342">GTP-binding</keyword>
<feature type="compositionally biased region" description="Pro residues" evidence="10">
    <location>
        <begin position="33"/>
        <end position="44"/>
    </location>
</feature>
<dbReference type="SMART" id="SM00962">
    <property type="entry name" value="SRP54"/>
    <property type="match status" value="1"/>
</dbReference>
<evidence type="ECO:0000256" key="5">
    <source>
        <dbReference type="ARBA" id="ARBA00023134"/>
    </source>
</evidence>
<accession>A0A6N8IVL5</accession>
<dbReference type="PANTHER" id="PTHR43134:SF1">
    <property type="entry name" value="SIGNAL RECOGNITION PARTICLE RECEPTOR SUBUNIT ALPHA"/>
    <property type="match status" value="1"/>
</dbReference>
<evidence type="ECO:0000256" key="8">
    <source>
        <dbReference type="ARBA" id="ARBA00048027"/>
    </source>
</evidence>
<comment type="function">
    <text evidence="9">Involved in targeting and insertion of nascent membrane proteins into the cytoplasmic membrane. Acts as a receptor for the complex formed by the signal recognition particle (SRP) and the ribosome-nascent chain (RNC). Interaction with SRP-RNC leads to the transfer of the RNC complex to the Sec translocase for insertion into the membrane, the hydrolysis of GTP by both Ffh and FtsY, and the dissociation of the SRP-FtsY complex into the individual components.</text>
</comment>
<gene>
    <name evidence="9 12" type="primary">ftsY</name>
    <name evidence="12" type="ORF">GON04_11295</name>
</gene>
<dbReference type="InterPro" id="IPR042101">
    <property type="entry name" value="SRP54_N_sf"/>
</dbReference>
<dbReference type="InterPro" id="IPR036225">
    <property type="entry name" value="SRP/SRP_N"/>
</dbReference>
<proteinExistence type="inferred from homology"/>
<organism evidence="12 13">
    <name type="scientific">Ramlibacter pinisoli</name>
    <dbReference type="NCBI Taxonomy" id="2682844"/>
    <lineage>
        <taxon>Bacteria</taxon>
        <taxon>Pseudomonadati</taxon>
        <taxon>Pseudomonadota</taxon>
        <taxon>Betaproteobacteria</taxon>
        <taxon>Burkholderiales</taxon>
        <taxon>Comamonadaceae</taxon>
        <taxon>Ramlibacter</taxon>
    </lineage>
</organism>
<evidence type="ECO:0000313" key="13">
    <source>
        <dbReference type="Proteomes" id="UP000469385"/>
    </source>
</evidence>
<feature type="binding site" evidence="9">
    <location>
        <begin position="356"/>
        <end position="359"/>
    </location>
    <ligand>
        <name>GTP</name>
        <dbReference type="ChEBI" id="CHEBI:37565"/>
    </ligand>
</feature>
<dbReference type="InterPro" id="IPR013822">
    <property type="entry name" value="Signal_recog_particl_SRP54_hlx"/>
</dbReference>
<dbReference type="GO" id="GO:0003924">
    <property type="term" value="F:GTPase activity"/>
    <property type="evidence" value="ECO:0007669"/>
    <property type="project" value="UniProtKB-UniRule"/>
</dbReference>
<evidence type="ECO:0000256" key="2">
    <source>
        <dbReference type="ARBA" id="ARBA00022490"/>
    </source>
</evidence>
<name>A0A6N8IVL5_9BURK</name>
<comment type="caution">
    <text evidence="12">The sequence shown here is derived from an EMBL/GenBank/DDBJ whole genome shotgun (WGS) entry which is preliminary data.</text>
</comment>
<sequence>MFSFFRRKPAPTPAPAPVASPAPTTPPVVSSPAPAPVAAPAAPIPAPVPAPAPAPIPTPAPAPAPAPIPTPAPAPAPLTGGGLIGSALVRPMEIPVQAPVEPVAPERQGWMNRLSAGLRKTGSSLAQVFTGGQIDDALYEELESALLLADTGVRATEHLLAEVKRKVAATGATRPVQVKNILNEALAQLLKPLEKELVIGERLPTVIMVAGVNGAGKTTSIGKLTKHLADEGASVLLAAADTFRAAAREQLAIWADRNTVEIVSQEGGDPAAVSFDAVTAGRARGKDVVIVDTAGRLPTQLHLMEELRKIKRVLQKAQDDAPHEVLLVLDGNTGQNALAQVKAFDAALGLTGLVVTKLDGTAKGGVLAAIAQEKPVPVYFIGVGEKLEDLETFNAREFAQALLG</sequence>
<dbReference type="SMART" id="SM00382">
    <property type="entry name" value="AAA"/>
    <property type="match status" value="1"/>
</dbReference>
<evidence type="ECO:0000256" key="1">
    <source>
        <dbReference type="ARBA" id="ARBA00022475"/>
    </source>
</evidence>
<dbReference type="HAMAP" id="MF_00920">
    <property type="entry name" value="FtsY"/>
    <property type="match status" value="1"/>
</dbReference>
<dbReference type="Pfam" id="PF02881">
    <property type="entry name" value="SRP54_N"/>
    <property type="match status" value="1"/>
</dbReference>
<dbReference type="SUPFAM" id="SSF47364">
    <property type="entry name" value="Domain of the SRP/SRP receptor G-proteins"/>
    <property type="match status" value="1"/>
</dbReference>
<evidence type="ECO:0000256" key="3">
    <source>
        <dbReference type="ARBA" id="ARBA00022741"/>
    </source>
</evidence>
<dbReference type="GO" id="GO:0005525">
    <property type="term" value="F:GTP binding"/>
    <property type="evidence" value="ECO:0007669"/>
    <property type="project" value="UniProtKB-UniRule"/>
</dbReference>
<dbReference type="PANTHER" id="PTHR43134">
    <property type="entry name" value="SIGNAL RECOGNITION PARTICLE RECEPTOR SUBUNIT ALPHA"/>
    <property type="match status" value="1"/>
</dbReference>
<protein>
    <recommendedName>
        <fullName evidence="9">Signal recognition particle receptor FtsY</fullName>
        <shortName evidence="9">SRP receptor</shortName>
        <ecNumber evidence="9">3.6.5.4</ecNumber>
    </recommendedName>
</protein>
<evidence type="ECO:0000256" key="7">
    <source>
        <dbReference type="ARBA" id="ARBA00023170"/>
    </source>
</evidence>
<keyword evidence="2 9" id="KW-0963">Cytoplasm</keyword>
<feature type="binding site" evidence="9">
    <location>
        <begin position="292"/>
        <end position="296"/>
    </location>
    <ligand>
        <name>GTP</name>
        <dbReference type="ChEBI" id="CHEBI:37565"/>
    </ligand>
</feature>
<evidence type="ECO:0000256" key="6">
    <source>
        <dbReference type="ARBA" id="ARBA00023136"/>
    </source>
</evidence>
<dbReference type="Pfam" id="PF00448">
    <property type="entry name" value="SRP54"/>
    <property type="match status" value="1"/>
</dbReference>
<dbReference type="RefSeq" id="WP_157397969.1">
    <property type="nucleotide sequence ID" value="NZ_WSEL01000003.1"/>
</dbReference>
<dbReference type="GO" id="GO:0005886">
    <property type="term" value="C:plasma membrane"/>
    <property type="evidence" value="ECO:0007669"/>
    <property type="project" value="UniProtKB-SubCell"/>
</dbReference>
<dbReference type="InterPro" id="IPR003593">
    <property type="entry name" value="AAA+_ATPase"/>
</dbReference>
<dbReference type="PROSITE" id="PS00300">
    <property type="entry name" value="SRP54"/>
    <property type="match status" value="1"/>
</dbReference>
<comment type="subunit">
    <text evidence="9">Part of the signal recognition particle protein translocation system, which is composed of SRP and FtsY. SRP is a ribonucleoprotein composed of Ffh and a 4.5S RNA molecule.</text>
</comment>
<keyword evidence="13" id="KW-1185">Reference proteome</keyword>
<dbReference type="SUPFAM" id="SSF52540">
    <property type="entry name" value="P-loop containing nucleoside triphosphate hydrolases"/>
    <property type="match status" value="1"/>
</dbReference>
<dbReference type="InterPro" id="IPR000897">
    <property type="entry name" value="SRP54_GTPase_dom"/>
</dbReference>
<reference evidence="12 13" key="1">
    <citation type="submission" date="2019-12" db="EMBL/GenBank/DDBJ databases">
        <authorList>
            <person name="Huq M.A."/>
        </authorList>
    </citation>
    <scope>NUCLEOTIDE SEQUENCE [LARGE SCALE GENOMIC DNA]</scope>
    <source>
        <strain evidence="12 13">MAH-25</strain>
    </source>
</reference>
<dbReference type="Proteomes" id="UP000469385">
    <property type="component" value="Unassembled WGS sequence"/>
</dbReference>
<evidence type="ECO:0000259" key="11">
    <source>
        <dbReference type="PROSITE" id="PS00300"/>
    </source>
</evidence>
<dbReference type="Gene3D" id="3.40.50.300">
    <property type="entry name" value="P-loop containing nucleotide triphosphate hydrolases"/>
    <property type="match status" value="1"/>
</dbReference>
<dbReference type="EC" id="3.6.5.4" evidence="9"/>
<dbReference type="GO" id="GO:0006614">
    <property type="term" value="P:SRP-dependent cotranslational protein targeting to membrane"/>
    <property type="evidence" value="ECO:0007669"/>
    <property type="project" value="InterPro"/>
</dbReference>
<evidence type="ECO:0000256" key="4">
    <source>
        <dbReference type="ARBA" id="ARBA00022801"/>
    </source>
</evidence>
<keyword evidence="1 9" id="KW-1003">Cell membrane</keyword>
<dbReference type="FunFam" id="3.40.50.300:FF:000053">
    <property type="entry name" value="Signal recognition particle receptor FtsY"/>
    <property type="match status" value="1"/>
</dbReference>
<evidence type="ECO:0000256" key="10">
    <source>
        <dbReference type="SAM" id="MobiDB-lite"/>
    </source>
</evidence>
<keyword evidence="7 9" id="KW-0675">Receptor</keyword>
<feature type="binding site" evidence="9">
    <location>
        <begin position="211"/>
        <end position="218"/>
    </location>
    <ligand>
        <name>GTP</name>
        <dbReference type="ChEBI" id="CHEBI:37565"/>
    </ligand>
</feature>
<comment type="subcellular location">
    <subcellularLocation>
        <location evidence="9">Cell membrane</location>
        <topology evidence="9">Peripheral membrane protein</topology>
        <orientation evidence="9">Cytoplasmic side</orientation>
    </subcellularLocation>
    <subcellularLocation>
        <location evidence="9">Cytoplasm</location>
    </subcellularLocation>
</comment>
<keyword evidence="6 9" id="KW-0472">Membrane</keyword>
<feature type="compositionally biased region" description="Pro residues" evidence="10">
    <location>
        <begin position="10"/>
        <end position="26"/>
    </location>
</feature>
<evidence type="ECO:0000256" key="9">
    <source>
        <dbReference type="HAMAP-Rule" id="MF_00920"/>
    </source>
</evidence>
<dbReference type="GO" id="GO:0005047">
    <property type="term" value="F:signal recognition particle binding"/>
    <property type="evidence" value="ECO:0007669"/>
    <property type="project" value="TreeGrafter"/>
</dbReference>
<dbReference type="AlphaFoldDB" id="A0A6N8IVL5"/>